<keyword evidence="2" id="KW-1185">Reference proteome</keyword>
<dbReference type="Gramene" id="AET2Gv20728400.4">
    <property type="protein sequence ID" value="AET2Gv20728400.4"/>
    <property type="gene ID" value="AET2Gv20728400"/>
</dbReference>
<evidence type="ECO:0000313" key="1">
    <source>
        <dbReference type="EnsemblPlants" id="AET2Gv20728400.4"/>
    </source>
</evidence>
<reference evidence="2" key="1">
    <citation type="journal article" date="2014" name="Science">
        <title>Ancient hybridizations among the ancestral genomes of bread wheat.</title>
        <authorList>
            <consortium name="International Wheat Genome Sequencing Consortium,"/>
            <person name="Marcussen T."/>
            <person name="Sandve S.R."/>
            <person name="Heier L."/>
            <person name="Spannagl M."/>
            <person name="Pfeifer M."/>
            <person name="Jakobsen K.S."/>
            <person name="Wulff B.B."/>
            <person name="Steuernagel B."/>
            <person name="Mayer K.F."/>
            <person name="Olsen O.A."/>
        </authorList>
    </citation>
    <scope>NUCLEOTIDE SEQUENCE [LARGE SCALE GENOMIC DNA]</scope>
    <source>
        <strain evidence="2">cv. AL8/78</strain>
    </source>
</reference>
<protein>
    <submittedName>
        <fullName evidence="1">Uncharacterized protein</fullName>
    </submittedName>
</protein>
<dbReference type="AlphaFoldDB" id="A0A453C414"/>
<reference evidence="1" key="5">
    <citation type="journal article" date="2021" name="G3 (Bethesda)">
        <title>Aegilops tauschii genome assembly Aet v5.0 features greater sequence contiguity and improved annotation.</title>
        <authorList>
            <person name="Wang L."/>
            <person name="Zhu T."/>
            <person name="Rodriguez J.C."/>
            <person name="Deal K.R."/>
            <person name="Dubcovsky J."/>
            <person name="McGuire P.E."/>
            <person name="Lux T."/>
            <person name="Spannagl M."/>
            <person name="Mayer K.F.X."/>
            <person name="Baldrich P."/>
            <person name="Meyers B.C."/>
            <person name="Huo N."/>
            <person name="Gu Y.Q."/>
            <person name="Zhou H."/>
            <person name="Devos K.M."/>
            <person name="Bennetzen J.L."/>
            <person name="Unver T."/>
            <person name="Budak H."/>
            <person name="Gulick P.J."/>
            <person name="Galiba G."/>
            <person name="Kalapos B."/>
            <person name="Nelson D.R."/>
            <person name="Li P."/>
            <person name="You F.M."/>
            <person name="Luo M.C."/>
            <person name="Dvorak J."/>
        </authorList>
    </citation>
    <scope>NUCLEOTIDE SEQUENCE [LARGE SCALE GENOMIC DNA]</scope>
    <source>
        <strain evidence="1">cv. AL8/78</strain>
    </source>
</reference>
<name>A0A453C414_AEGTS</name>
<sequence>MSLLASSNRSACYPESSCHLFSFEFLFLGWWLRCPDECVHAFDAVSTGADPHLPRRHWQHGYGEGQAESAGCAARPRLAAMAEVLKVGGAEETVVDLTEDGAPLRGFAERKRATDLLSCYPAHLSCCRTRTKCEKTLGIV</sequence>
<dbReference type="Proteomes" id="UP000015105">
    <property type="component" value="Chromosome 2D"/>
</dbReference>
<reference evidence="2" key="2">
    <citation type="journal article" date="2017" name="Nat. Plants">
        <title>The Aegilops tauschii genome reveals multiple impacts of transposons.</title>
        <authorList>
            <person name="Zhao G."/>
            <person name="Zou C."/>
            <person name="Li K."/>
            <person name="Wang K."/>
            <person name="Li T."/>
            <person name="Gao L."/>
            <person name="Zhang X."/>
            <person name="Wang H."/>
            <person name="Yang Z."/>
            <person name="Liu X."/>
            <person name="Jiang W."/>
            <person name="Mao L."/>
            <person name="Kong X."/>
            <person name="Jiao Y."/>
            <person name="Jia J."/>
        </authorList>
    </citation>
    <scope>NUCLEOTIDE SEQUENCE [LARGE SCALE GENOMIC DNA]</scope>
    <source>
        <strain evidence="2">cv. AL8/78</strain>
    </source>
</reference>
<organism evidence="1 2">
    <name type="scientific">Aegilops tauschii subsp. strangulata</name>
    <name type="common">Goatgrass</name>
    <dbReference type="NCBI Taxonomy" id="200361"/>
    <lineage>
        <taxon>Eukaryota</taxon>
        <taxon>Viridiplantae</taxon>
        <taxon>Streptophyta</taxon>
        <taxon>Embryophyta</taxon>
        <taxon>Tracheophyta</taxon>
        <taxon>Spermatophyta</taxon>
        <taxon>Magnoliopsida</taxon>
        <taxon>Liliopsida</taxon>
        <taxon>Poales</taxon>
        <taxon>Poaceae</taxon>
        <taxon>BOP clade</taxon>
        <taxon>Pooideae</taxon>
        <taxon>Triticodae</taxon>
        <taxon>Triticeae</taxon>
        <taxon>Triticinae</taxon>
        <taxon>Aegilops</taxon>
    </lineage>
</organism>
<reference evidence="1" key="4">
    <citation type="submission" date="2019-03" db="UniProtKB">
        <authorList>
            <consortium name="EnsemblPlants"/>
        </authorList>
    </citation>
    <scope>IDENTIFICATION</scope>
</reference>
<accession>A0A453C414</accession>
<evidence type="ECO:0000313" key="2">
    <source>
        <dbReference type="Proteomes" id="UP000015105"/>
    </source>
</evidence>
<reference evidence="1" key="3">
    <citation type="journal article" date="2017" name="Nature">
        <title>Genome sequence of the progenitor of the wheat D genome Aegilops tauschii.</title>
        <authorList>
            <person name="Luo M.C."/>
            <person name="Gu Y.Q."/>
            <person name="Puiu D."/>
            <person name="Wang H."/>
            <person name="Twardziok S.O."/>
            <person name="Deal K.R."/>
            <person name="Huo N."/>
            <person name="Zhu T."/>
            <person name="Wang L."/>
            <person name="Wang Y."/>
            <person name="McGuire P.E."/>
            <person name="Liu S."/>
            <person name="Long H."/>
            <person name="Ramasamy R.K."/>
            <person name="Rodriguez J.C."/>
            <person name="Van S.L."/>
            <person name="Yuan L."/>
            <person name="Wang Z."/>
            <person name="Xia Z."/>
            <person name="Xiao L."/>
            <person name="Anderson O.D."/>
            <person name="Ouyang S."/>
            <person name="Liang Y."/>
            <person name="Zimin A.V."/>
            <person name="Pertea G."/>
            <person name="Qi P."/>
            <person name="Bennetzen J.L."/>
            <person name="Dai X."/>
            <person name="Dawson M.W."/>
            <person name="Muller H.G."/>
            <person name="Kugler K."/>
            <person name="Rivarola-Duarte L."/>
            <person name="Spannagl M."/>
            <person name="Mayer K.F.X."/>
            <person name="Lu F.H."/>
            <person name="Bevan M.W."/>
            <person name="Leroy P."/>
            <person name="Li P."/>
            <person name="You F.M."/>
            <person name="Sun Q."/>
            <person name="Liu Z."/>
            <person name="Lyons E."/>
            <person name="Wicker T."/>
            <person name="Salzberg S.L."/>
            <person name="Devos K.M."/>
            <person name="Dvorak J."/>
        </authorList>
    </citation>
    <scope>NUCLEOTIDE SEQUENCE [LARGE SCALE GENOMIC DNA]</scope>
    <source>
        <strain evidence="1">cv. AL8/78</strain>
    </source>
</reference>
<proteinExistence type="predicted"/>
<dbReference type="EnsemblPlants" id="AET2Gv20728400.4">
    <property type="protein sequence ID" value="AET2Gv20728400.4"/>
    <property type="gene ID" value="AET2Gv20728400"/>
</dbReference>